<reference evidence="1" key="1">
    <citation type="submission" date="2014-11" db="EMBL/GenBank/DDBJ databases">
        <authorList>
            <person name="Amaro Gonzalez C."/>
        </authorList>
    </citation>
    <scope>NUCLEOTIDE SEQUENCE</scope>
</reference>
<evidence type="ECO:0000313" key="1">
    <source>
        <dbReference type="EMBL" id="JAH78211.1"/>
    </source>
</evidence>
<dbReference type="AlphaFoldDB" id="A0A0E9VJL0"/>
<sequence>MESRVFQVFRPKIKAMSGHRLSCQSFCLEMTCWGRAVQGGCSTGSRSWLILEKQSGQNI</sequence>
<reference evidence="1" key="2">
    <citation type="journal article" date="2015" name="Fish Shellfish Immunol.">
        <title>Early steps in the European eel (Anguilla anguilla)-Vibrio vulnificus interaction in the gills: Role of the RtxA13 toxin.</title>
        <authorList>
            <person name="Callol A."/>
            <person name="Pajuelo D."/>
            <person name="Ebbesson L."/>
            <person name="Teles M."/>
            <person name="MacKenzie S."/>
            <person name="Amaro C."/>
        </authorList>
    </citation>
    <scope>NUCLEOTIDE SEQUENCE</scope>
</reference>
<dbReference type="EMBL" id="GBXM01030366">
    <property type="protein sequence ID" value="JAH78211.1"/>
    <property type="molecule type" value="Transcribed_RNA"/>
</dbReference>
<accession>A0A0E9VJL0</accession>
<name>A0A0E9VJL0_ANGAN</name>
<organism evidence="1">
    <name type="scientific">Anguilla anguilla</name>
    <name type="common">European freshwater eel</name>
    <name type="synonym">Muraena anguilla</name>
    <dbReference type="NCBI Taxonomy" id="7936"/>
    <lineage>
        <taxon>Eukaryota</taxon>
        <taxon>Metazoa</taxon>
        <taxon>Chordata</taxon>
        <taxon>Craniata</taxon>
        <taxon>Vertebrata</taxon>
        <taxon>Euteleostomi</taxon>
        <taxon>Actinopterygii</taxon>
        <taxon>Neopterygii</taxon>
        <taxon>Teleostei</taxon>
        <taxon>Anguilliformes</taxon>
        <taxon>Anguillidae</taxon>
        <taxon>Anguilla</taxon>
    </lineage>
</organism>
<proteinExistence type="predicted"/>
<protein>
    <submittedName>
        <fullName evidence="1">Uncharacterized protein</fullName>
    </submittedName>
</protein>